<protein>
    <submittedName>
        <fullName evidence="10 11">FIT family protein CG10671</fullName>
    </submittedName>
</protein>
<evidence type="ECO:0000256" key="6">
    <source>
        <dbReference type="ARBA" id="ARBA00023098"/>
    </source>
</evidence>
<reference evidence="10 11" key="1">
    <citation type="submission" date="2025-04" db="UniProtKB">
        <authorList>
            <consortium name="RefSeq"/>
        </authorList>
    </citation>
    <scope>IDENTIFICATION</scope>
    <source>
        <tissue evidence="10 11">Whole body</tissue>
    </source>
</reference>
<dbReference type="GO" id="GO:0008654">
    <property type="term" value="P:phospholipid biosynthetic process"/>
    <property type="evidence" value="ECO:0007669"/>
    <property type="project" value="TreeGrafter"/>
</dbReference>
<dbReference type="PANTHER" id="PTHR23129">
    <property type="entry name" value="ACYL-COENZYME A DIPHOSPHATASE FITM2"/>
    <property type="match status" value="1"/>
</dbReference>
<dbReference type="CTD" id="38596"/>
<evidence type="ECO:0000256" key="4">
    <source>
        <dbReference type="ARBA" id="ARBA00022824"/>
    </source>
</evidence>
<dbReference type="InterPro" id="IPR012337">
    <property type="entry name" value="RNaseH-like_sf"/>
</dbReference>
<dbReference type="Pfam" id="PF10261">
    <property type="entry name" value="FIT"/>
    <property type="match status" value="1"/>
</dbReference>
<keyword evidence="5 8" id="KW-1133">Transmembrane helix</keyword>
<feature type="transmembrane region" description="Helical" evidence="8">
    <location>
        <begin position="250"/>
        <end position="276"/>
    </location>
</feature>
<dbReference type="PANTHER" id="PTHR23129:SF0">
    <property type="entry name" value="ACYL-COENZYME A DIPHOSPHATASE FITM2"/>
    <property type="match status" value="1"/>
</dbReference>
<evidence type="ECO:0000313" key="11">
    <source>
        <dbReference type="RefSeq" id="XP_025412992.1"/>
    </source>
</evidence>
<dbReference type="OrthoDB" id="5579088at2759"/>
<accession>A0A8B8FQH8</accession>
<proteinExistence type="inferred from homology"/>
<evidence type="ECO:0000256" key="1">
    <source>
        <dbReference type="ARBA" id="ARBA00004477"/>
    </source>
</evidence>
<evidence type="ECO:0000256" key="7">
    <source>
        <dbReference type="ARBA" id="ARBA00023136"/>
    </source>
</evidence>
<dbReference type="InterPro" id="IPR046401">
    <property type="entry name" value="FITM1/2"/>
</dbReference>
<dbReference type="GeneID" id="112685354"/>
<evidence type="ECO:0000256" key="2">
    <source>
        <dbReference type="ARBA" id="ARBA00022692"/>
    </source>
</evidence>
<keyword evidence="9" id="KW-1185">Reference proteome</keyword>
<organism evidence="9 11">
    <name type="scientific">Sipha flava</name>
    <name type="common">yellow sugarcane aphid</name>
    <dbReference type="NCBI Taxonomy" id="143950"/>
    <lineage>
        <taxon>Eukaryota</taxon>
        <taxon>Metazoa</taxon>
        <taxon>Ecdysozoa</taxon>
        <taxon>Arthropoda</taxon>
        <taxon>Hexapoda</taxon>
        <taxon>Insecta</taxon>
        <taxon>Pterygota</taxon>
        <taxon>Neoptera</taxon>
        <taxon>Paraneoptera</taxon>
        <taxon>Hemiptera</taxon>
        <taxon>Sternorrhyncha</taxon>
        <taxon>Aphidomorpha</taxon>
        <taxon>Aphidoidea</taxon>
        <taxon>Aphididae</taxon>
        <taxon>Sipha</taxon>
    </lineage>
</organism>
<dbReference type="GO" id="GO:0010945">
    <property type="term" value="F:coenzyme A diphosphatase activity"/>
    <property type="evidence" value="ECO:0007669"/>
    <property type="project" value="InterPro"/>
</dbReference>
<dbReference type="GO" id="GO:0019915">
    <property type="term" value="P:lipid storage"/>
    <property type="evidence" value="ECO:0007669"/>
    <property type="project" value="InterPro"/>
</dbReference>
<keyword evidence="2 8" id="KW-0812">Transmembrane</keyword>
<dbReference type="AlphaFoldDB" id="A0A8B8FQH8"/>
<dbReference type="GO" id="GO:0034389">
    <property type="term" value="P:lipid droplet organization"/>
    <property type="evidence" value="ECO:0007669"/>
    <property type="project" value="InterPro"/>
</dbReference>
<dbReference type="SUPFAM" id="SSF140996">
    <property type="entry name" value="Hermes dimerisation domain"/>
    <property type="match status" value="1"/>
</dbReference>
<dbReference type="InterPro" id="IPR019388">
    <property type="entry name" value="FIT"/>
</dbReference>
<keyword evidence="3" id="KW-0378">Hydrolase</keyword>
<evidence type="ECO:0000256" key="8">
    <source>
        <dbReference type="SAM" id="Phobius"/>
    </source>
</evidence>
<gene>
    <name evidence="10 11" type="primary">LOC112685354</name>
</gene>
<feature type="transmembrane region" description="Helical" evidence="8">
    <location>
        <begin position="100"/>
        <end position="120"/>
    </location>
</feature>
<evidence type="ECO:0000313" key="10">
    <source>
        <dbReference type="RefSeq" id="XP_025412991.1"/>
    </source>
</evidence>
<keyword evidence="4" id="KW-0256">Endoplasmic reticulum</keyword>
<keyword evidence="7 8" id="KW-0472">Membrane</keyword>
<dbReference type="GO" id="GO:0005789">
    <property type="term" value="C:endoplasmic reticulum membrane"/>
    <property type="evidence" value="ECO:0007669"/>
    <property type="project" value="UniProtKB-SubCell"/>
</dbReference>
<name>A0A8B8FQH8_9HEMI</name>
<evidence type="ECO:0000256" key="3">
    <source>
        <dbReference type="ARBA" id="ARBA00022801"/>
    </source>
</evidence>
<evidence type="ECO:0000313" key="9">
    <source>
        <dbReference type="Proteomes" id="UP000694846"/>
    </source>
</evidence>
<dbReference type="SUPFAM" id="SSF53098">
    <property type="entry name" value="Ribonuclease H-like"/>
    <property type="match status" value="1"/>
</dbReference>
<dbReference type="RefSeq" id="XP_025412992.1">
    <property type="nucleotide sequence ID" value="XM_025557207.1"/>
</dbReference>
<dbReference type="RefSeq" id="XP_025412991.1">
    <property type="nucleotide sequence ID" value="XM_025557206.1"/>
</dbReference>
<sequence length="515" mass="58812">MTNRRNGRSGSIESNFIPGLSMRSETKGTLLVHEPSSVANIFLTLFLYGCRKYLFLPTHRRMFVYLALLVSSVVGDFVRFPRIYFAYSDTFLNQYLVKLGWFWTLLCTSSFLVASGKVLCLDSRPTIAKHAVRLAVATFFWYFWTSAFNRLEEYFGQCSMIRHTTRTACRSAGHVWKPFDISGHIFILIYSTLVMISEARPFVGWEKIQDVLLKEENARMEGRTVATTFSSLATKDLEKLKTVYKQMTPFVQVLFIIITLFVSIWELMLITTMMYFHSMPEKLLAGIVAMFTWFVTYKLWYTSSFLPPLPGEGFFKYQALQKSERARHHSSNSSNTMTEHIEEHNIDEPSTSGMPASNTSTQILTSVTPTNIRPVQTSINSYVQKPKKIDSQIAKLIIKHCHPFSLVEEKEFKNLIQMLAPGYVLPSRKSVSNSLLPQLYESTVDNIKNKLKNVTAVCLTTDAWTSINNESYVAVTAHYIDDDTKMSSILIGCQHFTAKHTAVEMSSLLKEQVNK</sequence>
<comment type="subcellular location">
    <subcellularLocation>
        <location evidence="1">Endoplasmic reticulum membrane</location>
        <topology evidence="1">Multi-pass membrane protein</topology>
    </subcellularLocation>
</comment>
<feature type="transmembrane region" description="Helical" evidence="8">
    <location>
        <begin position="62"/>
        <end position="80"/>
    </location>
</feature>
<evidence type="ECO:0000256" key="5">
    <source>
        <dbReference type="ARBA" id="ARBA00022989"/>
    </source>
</evidence>
<keyword evidence="6" id="KW-0443">Lipid metabolism</keyword>
<dbReference type="Proteomes" id="UP000694846">
    <property type="component" value="Unplaced"/>
</dbReference>
<dbReference type="HAMAP" id="MF_03230">
    <property type="entry name" value="FITM2"/>
    <property type="match status" value="1"/>
</dbReference>
<feature type="transmembrane region" description="Helical" evidence="8">
    <location>
        <begin position="283"/>
        <end position="301"/>
    </location>
</feature>